<evidence type="ECO:0000256" key="12">
    <source>
        <dbReference type="NCBIfam" id="TIGR03461"/>
    </source>
</evidence>
<gene>
    <name evidence="13" type="ORF">GCM10007876_21650</name>
</gene>
<dbReference type="Pfam" id="PF01063">
    <property type="entry name" value="Aminotran_4"/>
    <property type="match status" value="1"/>
</dbReference>
<name>A0AA37SBX6_9GAMM</name>
<dbReference type="GO" id="GO:0005829">
    <property type="term" value="C:cytosol"/>
    <property type="evidence" value="ECO:0007669"/>
    <property type="project" value="TreeGrafter"/>
</dbReference>
<dbReference type="AlphaFoldDB" id="A0AA37SBX6"/>
<evidence type="ECO:0000256" key="9">
    <source>
        <dbReference type="ARBA" id="ARBA00049529"/>
    </source>
</evidence>
<dbReference type="GO" id="GO:0008696">
    <property type="term" value="F:4-amino-4-deoxychorismate lyase activity"/>
    <property type="evidence" value="ECO:0007669"/>
    <property type="project" value="UniProtKB-UniRule"/>
</dbReference>
<reference evidence="13" key="1">
    <citation type="journal article" date="2014" name="Int. J. Syst. Evol. Microbiol.">
        <title>Complete genome sequence of Corynebacterium casei LMG S-19264T (=DSM 44701T), isolated from a smear-ripened cheese.</title>
        <authorList>
            <consortium name="US DOE Joint Genome Institute (JGI-PGF)"/>
            <person name="Walter F."/>
            <person name="Albersmeier A."/>
            <person name="Kalinowski J."/>
            <person name="Ruckert C."/>
        </authorList>
    </citation>
    <scope>NUCLEOTIDE SEQUENCE</scope>
    <source>
        <strain evidence="13">NBRC 110071</strain>
    </source>
</reference>
<comment type="subunit">
    <text evidence="3">Homodimer.</text>
</comment>
<dbReference type="PANTHER" id="PTHR42743:SF2">
    <property type="entry name" value="AMINODEOXYCHORISMATE LYASE"/>
    <property type="match status" value="1"/>
</dbReference>
<proteinExistence type="inferred from homology"/>
<dbReference type="Gene3D" id="3.20.10.10">
    <property type="entry name" value="D-amino Acid Aminotransferase, subunit A, domain 2"/>
    <property type="match status" value="1"/>
</dbReference>
<dbReference type="InterPro" id="IPR050571">
    <property type="entry name" value="Class-IV_PLP-Dep_Aminotrnsfr"/>
</dbReference>
<evidence type="ECO:0000256" key="8">
    <source>
        <dbReference type="ARBA" id="ARBA00035676"/>
    </source>
</evidence>
<accession>A0AA37SBX6</accession>
<dbReference type="EC" id="4.1.3.38" evidence="8 12"/>
<dbReference type="InterPro" id="IPR036038">
    <property type="entry name" value="Aminotransferase-like"/>
</dbReference>
<dbReference type="Proteomes" id="UP001161389">
    <property type="component" value="Unassembled WGS sequence"/>
</dbReference>
<keyword evidence="14" id="KW-1185">Reference proteome</keyword>
<comment type="function">
    <text evidence="10">Involved in the biosynthesis of p-aminobenzoate (PABA), a precursor of tetrahydrofolate. Converts 4-amino-4-deoxychorismate into 4-aminobenzoate (PABA) and pyruvate.</text>
</comment>
<sequence length="240" mass="26539">MLKHHMARLCNTANALGMSISQSDVTELVKHLKANIIDSATDQVVKLLVTREAGGRGYRPLPTADTEVYIQAFEYSSVVSDSILEQGVVLRVCDIKLANQPALAGLKHLNRLENVLARNEWHDDAFYEGLLLDQTGLIIEATQSNVFFKIGQRWLTPELNRCGVAGVMRAWLLAHEPELQTEFHITTLSLDDLSKATSCFICNSVQGIVPVQSIQLKESRVAFDVKESLLLLKQVGSVLG</sequence>
<dbReference type="InterPro" id="IPR001544">
    <property type="entry name" value="Aminotrans_IV"/>
</dbReference>
<dbReference type="EMBL" id="BSNM01000014">
    <property type="protein sequence ID" value="GLQ31686.1"/>
    <property type="molecule type" value="Genomic_DNA"/>
</dbReference>
<evidence type="ECO:0000313" key="13">
    <source>
        <dbReference type="EMBL" id="GLQ31686.1"/>
    </source>
</evidence>
<dbReference type="InterPro" id="IPR043131">
    <property type="entry name" value="BCAT-like_N"/>
</dbReference>
<comment type="similarity">
    <text evidence="2">Belongs to the class-IV pyridoxal-phosphate-dependent aminotransferase family.</text>
</comment>
<dbReference type="SUPFAM" id="SSF56752">
    <property type="entry name" value="D-aminoacid aminotransferase-like PLP-dependent enzymes"/>
    <property type="match status" value="1"/>
</dbReference>
<comment type="cofactor">
    <cofactor evidence="1">
        <name>pyridoxal 5'-phosphate</name>
        <dbReference type="ChEBI" id="CHEBI:597326"/>
    </cofactor>
</comment>
<dbReference type="InterPro" id="IPR017824">
    <property type="entry name" value="Aminodeoxychorismate_lyase_IV"/>
</dbReference>
<comment type="pathway">
    <text evidence="7">Cofactor biosynthesis; tetrahydrofolate biosynthesis; 4-aminobenzoate from chorismate: step 2/2.</text>
</comment>
<protein>
    <recommendedName>
        <fullName evidence="11 12">Aminodeoxychorismate lyase</fullName>
        <ecNumber evidence="8 12">4.1.3.38</ecNumber>
    </recommendedName>
</protein>
<keyword evidence="4" id="KW-0663">Pyridoxal phosphate</keyword>
<organism evidence="13 14">
    <name type="scientific">Litoribrevibacter albus</name>
    <dbReference type="NCBI Taxonomy" id="1473156"/>
    <lineage>
        <taxon>Bacteria</taxon>
        <taxon>Pseudomonadati</taxon>
        <taxon>Pseudomonadota</taxon>
        <taxon>Gammaproteobacteria</taxon>
        <taxon>Oceanospirillales</taxon>
        <taxon>Oceanospirillaceae</taxon>
        <taxon>Litoribrevibacter</taxon>
    </lineage>
</organism>
<evidence type="ECO:0000256" key="2">
    <source>
        <dbReference type="ARBA" id="ARBA00009320"/>
    </source>
</evidence>
<keyword evidence="6 13" id="KW-0456">Lyase</keyword>
<dbReference type="FunFam" id="3.20.10.10:FF:000002">
    <property type="entry name" value="D-alanine aminotransferase"/>
    <property type="match status" value="1"/>
</dbReference>
<dbReference type="Gene3D" id="3.30.470.10">
    <property type="match status" value="1"/>
</dbReference>
<dbReference type="GO" id="GO:0046656">
    <property type="term" value="P:folic acid biosynthetic process"/>
    <property type="evidence" value="ECO:0007669"/>
    <property type="project" value="UniProtKB-KW"/>
</dbReference>
<dbReference type="GO" id="GO:0008153">
    <property type="term" value="P:4-aminobenzoate biosynthetic process"/>
    <property type="evidence" value="ECO:0007669"/>
    <property type="project" value="UniProtKB-UniRule"/>
</dbReference>
<dbReference type="GO" id="GO:0030170">
    <property type="term" value="F:pyridoxal phosphate binding"/>
    <property type="evidence" value="ECO:0007669"/>
    <property type="project" value="InterPro"/>
</dbReference>
<dbReference type="PANTHER" id="PTHR42743">
    <property type="entry name" value="AMINO-ACID AMINOTRANSFERASE"/>
    <property type="match status" value="1"/>
</dbReference>
<evidence type="ECO:0000256" key="4">
    <source>
        <dbReference type="ARBA" id="ARBA00022898"/>
    </source>
</evidence>
<reference evidence="13" key="2">
    <citation type="submission" date="2023-01" db="EMBL/GenBank/DDBJ databases">
        <title>Draft genome sequence of Litoribrevibacter albus strain NBRC 110071.</title>
        <authorList>
            <person name="Sun Q."/>
            <person name="Mori K."/>
        </authorList>
    </citation>
    <scope>NUCLEOTIDE SEQUENCE</scope>
    <source>
        <strain evidence="13">NBRC 110071</strain>
    </source>
</reference>
<comment type="catalytic activity">
    <reaction evidence="9">
        <text>4-amino-4-deoxychorismate = 4-aminobenzoate + pyruvate + H(+)</text>
        <dbReference type="Rhea" id="RHEA:16201"/>
        <dbReference type="ChEBI" id="CHEBI:15361"/>
        <dbReference type="ChEBI" id="CHEBI:15378"/>
        <dbReference type="ChEBI" id="CHEBI:17836"/>
        <dbReference type="ChEBI" id="CHEBI:58406"/>
        <dbReference type="EC" id="4.1.3.38"/>
    </reaction>
</comment>
<comment type="caution">
    <text evidence="13">The sequence shown here is derived from an EMBL/GenBank/DDBJ whole genome shotgun (WGS) entry which is preliminary data.</text>
</comment>
<evidence type="ECO:0000256" key="5">
    <source>
        <dbReference type="ARBA" id="ARBA00022909"/>
    </source>
</evidence>
<evidence type="ECO:0000256" key="3">
    <source>
        <dbReference type="ARBA" id="ARBA00011738"/>
    </source>
</evidence>
<keyword evidence="5" id="KW-0289">Folate biosynthesis</keyword>
<dbReference type="InterPro" id="IPR043132">
    <property type="entry name" value="BCAT-like_C"/>
</dbReference>
<evidence type="ECO:0000256" key="1">
    <source>
        <dbReference type="ARBA" id="ARBA00001933"/>
    </source>
</evidence>
<dbReference type="NCBIfam" id="TIGR03461">
    <property type="entry name" value="pabC_Proteo"/>
    <property type="match status" value="1"/>
</dbReference>
<evidence type="ECO:0000256" key="10">
    <source>
        <dbReference type="ARBA" id="ARBA00054027"/>
    </source>
</evidence>
<evidence type="ECO:0000256" key="7">
    <source>
        <dbReference type="ARBA" id="ARBA00035633"/>
    </source>
</evidence>
<evidence type="ECO:0000256" key="6">
    <source>
        <dbReference type="ARBA" id="ARBA00023239"/>
    </source>
</evidence>
<evidence type="ECO:0000313" key="14">
    <source>
        <dbReference type="Proteomes" id="UP001161389"/>
    </source>
</evidence>
<evidence type="ECO:0000256" key="11">
    <source>
        <dbReference type="ARBA" id="ARBA00069174"/>
    </source>
</evidence>